<evidence type="ECO:0000259" key="5">
    <source>
        <dbReference type="PROSITE" id="PS51391"/>
    </source>
</evidence>
<keyword evidence="1" id="KW-0507">mRNA processing</keyword>
<keyword evidence="7" id="KW-1185">Reference proteome</keyword>
<reference evidence="6 7" key="1">
    <citation type="submission" date="2024-12" db="EMBL/GenBank/DDBJ databases">
        <title>The unique morphological basis and parallel evolutionary history of personate flowers in Penstemon.</title>
        <authorList>
            <person name="Depatie T.H."/>
            <person name="Wessinger C.A."/>
        </authorList>
    </citation>
    <scope>NUCLEOTIDE SEQUENCE [LARGE SCALE GENOMIC DNA]</scope>
    <source>
        <strain evidence="6">WTNN_2</strain>
        <tissue evidence="6">Leaf</tissue>
    </source>
</reference>
<dbReference type="GO" id="GO:0008270">
    <property type="term" value="F:zinc ion binding"/>
    <property type="evidence" value="ECO:0007669"/>
    <property type="project" value="UniProtKB-KW"/>
</dbReference>
<feature type="compositionally biased region" description="Basic and acidic residues" evidence="3">
    <location>
        <begin position="904"/>
        <end position="917"/>
    </location>
</feature>
<comment type="caution">
    <text evidence="6">The sequence shown here is derived from an EMBL/GenBank/DDBJ whole genome shotgun (WGS) entry which is preliminary data.</text>
</comment>
<feature type="domain" description="C2H2-type" evidence="4">
    <location>
        <begin position="756"/>
        <end position="783"/>
    </location>
</feature>
<dbReference type="GO" id="GO:0006397">
    <property type="term" value="P:mRNA processing"/>
    <property type="evidence" value="ECO:0007669"/>
    <property type="project" value="UniProtKB-KW"/>
</dbReference>
<dbReference type="PROSITE" id="PS00028">
    <property type="entry name" value="ZINC_FINGER_C2H2_1"/>
    <property type="match status" value="1"/>
</dbReference>
<dbReference type="EMBL" id="JBJXBP010000008">
    <property type="protein sequence ID" value="KAL3812317.1"/>
    <property type="molecule type" value="Genomic_DNA"/>
</dbReference>
<keyword evidence="2" id="KW-0862">Zinc</keyword>
<evidence type="ECO:0000256" key="1">
    <source>
        <dbReference type="ARBA" id="ARBA00022664"/>
    </source>
</evidence>
<accession>A0ABD3RJ18</accession>
<dbReference type="Pfam" id="PF04818">
    <property type="entry name" value="CID"/>
    <property type="match status" value="1"/>
</dbReference>
<dbReference type="InterPro" id="IPR013087">
    <property type="entry name" value="Znf_C2H2_type"/>
</dbReference>
<evidence type="ECO:0000313" key="7">
    <source>
        <dbReference type="Proteomes" id="UP001634393"/>
    </source>
</evidence>
<dbReference type="PANTHER" id="PTHR15921">
    <property type="entry name" value="PRE-MRNA CLEAVAGE COMPLEX II"/>
    <property type="match status" value="1"/>
</dbReference>
<dbReference type="Gene3D" id="1.25.40.90">
    <property type="match status" value="1"/>
</dbReference>
<gene>
    <name evidence="6" type="ORF">ACJIZ3_013585</name>
</gene>
<evidence type="ECO:0000256" key="3">
    <source>
        <dbReference type="SAM" id="MobiDB-lite"/>
    </source>
</evidence>
<organism evidence="6 7">
    <name type="scientific">Penstemon smallii</name>
    <dbReference type="NCBI Taxonomy" id="265156"/>
    <lineage>
        <taxon>Eukaryota</taxon>
        <taxon>Viridiplantae</taxon>
        <taxon>Streptophyta</taxon>
        <taxon>Embryophyta</taxon>
        <taxon>Tracheophyta</taxon>
        <taxon>Spermatophyta</taxon>
        <taxon>Magnoliopsida</taxon>
        <taxon>eudicotyledons</taxon>
        <taxon>Gunneridae</taxon>
        <taxon>Pentapetalae</taxon>
        <taxon>asterids</taxon>
        <taxon>lamiids</taxon>
        <taxon>Lamiales</taxon>
        <taxon>Plantaginaceae</taxon>
        <taxon>Cheloneae</taxon>
        <taxon>Penstemon</taxon>
    </lineage>
</organism>
<keyword evidence="2" id="KW-0863">Zinc-finger</keyword>
<evidence type="ECO:0000259" key="4">
    <source>
        <dbReference type="PROSITE" id="PS50157"/>
    </source>
</evidence>
<name>A0ABD3RJ18_9LAMI</name>
<dbReference type="InterPro" id="IPR057242">
    <property type="entry name" value="PCFS4-like"/>
</dbReference>
<dbReference type="InterPro" id="IPR008942">
    <property type="entry name" value="ENTH_VHS"/>
</dbReference>
<sequence>MSISTGGFTKPASNQNDGVVFKPLPSLILERFRAMVKEREEELRAFGAGAVFSLNMDEIVRIYEIVLSSLTFNSKPIINDLTIIAGEQRAHAEGIADAICARIIEVPVDQKMPSLYLLDSIVKNIGKEYISYFSVRLFEVFCEAYAQVHPSMHSSMRHLFGTWSAVFPLSVLRKIETQLQFSPSLHGQSSGLSSSRVSESPRPTHGIHVNPKYLGAQHQFGHSSVDMVGAEGVSCSGRAGFTTSGLGAEKRPLSSAVRIAKSASPYNIGHGGSLLPSLEELSANNSPRRLAVRASPSHAGIDYRLSRVMDIEEEINFNQHLKTSSAYNFSNSIDLRGTRALINAYGKDEREFFLKPIHQIGGHLEGNSVNQKVARIWQNTEEEEFDWKDMTSALSDRSEIHSYHQYPGNSTTRQRFTANYGDTLSVRGSIDKIAGDLPTIVGTSESIILQPQQSKSHLNAKGGGFFSESRSSFTASEQKTPVIGHFPHTNQKFGGPSNAMSTFNSTNDSPAPEFRSANAEALAKECHPAKFPSSHNFPLVSAPPQIQIRGQFGMGNAGTIITDQGLNKRFHSERYFNHPISMSQVYLPQIPSQRPGSILLNRQTPAQDSLVQTFLMPQEVRQNIPPPCSASAPSHAMVPPSSYGYYAQGHGPRMQPPLPNINTPNMSYHIPGTAFPSQIRGPIPGKTPAFPIGQNIGQVASNPQSGGALSGLVGSLVSQGLVSLTKQDSVGLEFDQDSLKVQHESAISVLYADLPRQCTSCGLRFKSQDEHSKHMDWHVNKNRTLKNRKTKPSPKWFVTVTMWLSGAEALGTEAVPGFLPAENNVEKEEDEEMAVPADEDQNACSLCGEPFEDFYSDDTEEWMYKGATYMYAPPVLTVGMDRSKLGPIVHAKCRSDSHGIPSEDFTKEKGGSVEEGKQRKRLRS</sequence>
<dbReference type="GO" id="GO:0005634">
    <property type="term" value="C:nucleus"/>
    <property type="evidence" value="ECO:0007669"/>
    <property type="project" value="UniProtKB-ARBA"/>
</dbReference>
<dbReference type="InterPro" id="IPR047415">
    <property type="entry name" value="Pcf11_CID"/>
</dbReference>
<evidence type="ECO:0000313" key="6">
    <source>
        <dbReference type="EMBL" id="KAL3812317.1"/>
    </source>
</evidence>
<dbReference type="PROSITE" id="PS50157">
    <property type="entry name" value="ZINC_FINGER_C2H2_2"/>
    <property type="match status" value="1"/>
</dbReference>
<feature type="domain" description="CID" evidence="5">
    <location>
        <begin position="55"/>
        <end position="183"/>
    </location>
</feature>
<evidence type="ECO:0000256" key="2">
    <source>
        <dbReference type="PROSITE-ProRule" id="PRU00042"/>
    </source>
</evidence>
<dbReference type="AlphaFoldDB" id="A0ABD3RJ18"/>
<dbReference type="Pfam" id="PF23228">
    <property type="entry name" value="zf_PCFS4"/>
    <property type="match status" value="1"/>
</dbReference>
<feature type="region of interest" description="Disordered" evidence="3">
    <location>
        <begin position="184"/>
        <end position="203"/>
    </location>
</feature>
<dbReference type="PANTHER" id="PTHR15921:SF12">
    <property type="entry name" value="POLYADENYLATION AND CLEAVAGE FACTOR HOMOLOG 4"/>
    <property type="match status" value="1"/>
</dbReference>
<feature type="compositionally biased region" description="Low complexity" evidence="3">
    <location>
        <begin position="184"/>
        <end position="201"/>
    </location>
</feature>
<dbReference type="SUPFAM" id="SSF48464">
    <property type="entry name" value="ENTH/VHS domain"/>
    <property type="match status" value="1"/>
</dbReference>
<keyword evidence="2" id="KW-0479">Metal-binding</keyword>
<dbReference type="InterPro" id="IPR045154">
    <property type="entry name" value="PCF11-like"/>
</dbReference>
<dbReference type="CDD" id="cd16982">
    <property type="entry name" value="CID_Pcf11"/>
    <property type="match status" value="1"/>
</dbReference>
<dbReference type="SMART" id="SM00582">
    <property type="entry name" value="RPR"/>
    <property type="match status" value="1"/>
</dbReference>
<proteinExistence type="predicted"/>
<dbReference type="PROSITE" id="PS51391">
    <property type="entry name" value="CID"/>
    <property type="match status" value="1"/>
</dbReference>
<dbReference type="InterPro" id="IPR006569">
    <property type="entry name" value="CID_dom"/>
</dbReference>
<evidence type="ECO:0008006" key="8">
    <source>
        <dbReference type="Google" id="ProtNLM"/>
    </source>
</evidence>
<feature type="region of interest" description="Disordered" evidence="3">
    <location>
        <begin position="893"/>
        <end position="924"/>
    </location>
</feature>
<dbReference type="Proteomes" id="UP001634393">
    <property type="component" value="Unassembled WGS sequence"/>
</dbReference>
<protein>
    <recommendedName>
        <fullName evidence="8">CID domain-containing protein</fullName>
    </recommendedName>
</protein>
<dbReference type="FunFam" id="1.25.40.90:FF:000023">
    <property type="entry name" value="polyadenylation and cleavage factor homolog 4"/>
    <property type="match status" value="1"/>
</dbReference>